<dbReference type="STRING" id="7260.B4N0F8"/>
<keyword evidence="3" id="KW-0804">Transcription</keyword>
<dbReference type="eggNOG" id="KOG3302">
    <property type="taxonomic scope" value="Eukaryota"/>
</dbReference>
<sequence>MSNSVPKTSDNLIIDLALSDDSSDVEMVSVTMPRENADVPTDFEILNIFQDISKLAKIEKYLNILYRPFVCFVNTKCEFNLPELNVIIPNAKYDPDQHSALFIKRTFPVGSLKVYANGNIYAHGYSRESAHTGLRRFIHHLEDFEYKPLLRNPKYNVVNATFSMPFHVNLKQLHSGCYSRTSFSSKKTFLTYWMDEWQIKLAIFPTGFVYVMFSTQPRHTRRAIQFILPVLYRYKELNTKPIDMDKSGDIDYKLRWEREFQREDDFSIKM</sequence>
<dbReference type="GO" id="GO:0006352">
    <property type="term" value="P:DNA-templated transcription initiation"/>
    <property type="evidence" value="ECO:0007669"/>
    <property type="project" value="InterPro"/>
</dbReference>
<dbReference type="Pfam" id="PF00352">
    <property type="entry name" value="TBP"/>
    <property type="match status" value="2"/>
</dbReference>
<dbReference type="AlphaFoldDB" id="B4N0F8"/>
<protein>
    <submittedName>
        <fullName evidence="4">Uncharacterized protein</fullName>
    </submittedName>
</protein>
<evidence type="ECO:0000256" key="2">
    <source>
        <dbReference type="ARBA" id="ARBA00023125"/>
    </source>
</evidence>
<dbReference type="FunCoup" id="B4N0F8">
    <property type="interactions" value="17"/>
</dbReference>
<evidence type="ECO:0000313" key="5">
    <source>
        <dbReference type="Proteomes" id="UP000007798"/>
    </source>
</evidence>
<dbReference type="HOGENOM" id="CLU_1095271_0_0_1"/>
<evidence type="ECO:0000256" key="3">
    <source>
        <dbReference type="ARBA" id="ARBA00023163"/>
    </source>
</evidence>
<dbReference type="SMR" id="B4N0F8"/>
<organism evidence="4 5">
    <name type="scientific">Drosophila willistoni</name>
    <name type="common">Fruit fly</name>
    <dbReference type="NCBI Taxonomy" id="7260"/>
    <lineage>
        <taxon>Eukaryota</taxon>
        <taxon>Metazoa</taxon>
        <taxon>Ecdysozoa</taxon>
        <taxon>Arthropoda</taxon>
        <taxon>Hexapoda</taxon>
        <taxon>Insecta</taxon>
        <taxon>Pterygota</taxon>
        <taxon>Neoptera</taxon>
        <taxon>Endopterygota</taxon>
        <taxon>Diptera</taxon>
        <taxon>Brachycera</taxon>
        <taxon>Muscomorpha</taxon>
        <taxon>Ephydroidea</taxon>
        <taxon>Drosophilidae</taxon>
        <taxon>Drosophila</taxon>
        <taxon>Sophophora</taxon>
    </lineage>
</organism>
<dbReference type="Gene3D" id="3.30.310.10">
    <property type="entry name" value="TATA-Binding Protein"/>
    <property type="match status" value="2"/>
</dbReference>
<dbReference type="InParanoid" id="B4N0F8"/>
<keyword evidence="5" id="KW-1185">Reference proteome</keyword>
<dbReference type="InterPro" id="IPR000814">
    <property type="entry name" value="TBP"/>
</dbReference>
<dbReference type="GO" id="GO:0003677">
    <property type="term" value="F:DNA binding"/>
    <property type="evidence" value="ECO:0007669"/>
    <property type="project" value="UniProtKB-KW"/>
</dbReference>
<dbReference type="PANTHER" id="PTHR10126">
    <property type="entry name" value="TATA-BOX BINDING PROTEIN"/>
    <property type="match status" value="1"/>
</dbReference>
<accession>B4N0F8</accession>
<dbReference type="EMBL" id="CH963920">
    <property type="protein sequence ID" value="EDW77571.2"/>
    <property type="molecule type" value="Genomic_DNA"/>
</dbReference>
<dbReference type="InterPro" id="IPR012295">
    <property type="entry name" value="TBP_dom_sf"/>
</dbReference>
<reference evidence="4 5" key="1">
    <citation type="journal article" date="2007" name="Nature">
        <title>Evolution of genes and genomes on the Drosophila phylogeny.</title>
        <authorList>
            <consortium name="Drosophila 12 Genomes Consortium"/>
            <person name="Clark A.G."/>
            <person name="Eisen M.B."/>
            <person name="Smith D.R."/>
            <person name="Bergman C.M."/>
            <person name="Oliver B."/>
            <person name="Markow T.A."/>
            <person name="Kaufman T.C."/>
            <person name="Kellis M."/>
            <person name="Gelbart W."/>
            <person name="Iyer V.N."/>
            <person name="Pollard D.A."/>
            <person name="Sackton T.B."/>
            <person name="Larracuente A.M."/>
            <person name="Singh N.D."/>
            <person name="Abad J.P."/>
            <person name="Abt D.N."/>
            <person name="Adryan B."/>
            <person name="Aguade M."/>
            <person name="Akashi H."/>
            <person name="Anderson W.W."/>
            <person name="Aquadro C.F."/>
            <person name="Ardell D.H."/>
            <person name="Arguello R."/>
            <person name="Artieri C.G."/>
            <person name="Barbash D.A."/>
            <person name="Barker D."/>
            <person name="Barsanti P."/>
            <person name="Batterham P."/>
            <person name="Batzoglou S."/>
            <person name="Begun D."/>
            <person name="Bhutkar A."/>
            <person name="Blanco E."/>
            <person name="Bosak S.A."/>
            <person name="Bradley R.K."/>
            <person name="Brand A.D."/>
            <person name="Brent M.R."/>
            <person name="Brooks A.N."/>
            <person name="Brown R.H."/>
            <person name="Butlin R.K."/>
            <person name="Caggese C."/>
            <person name="Calvi B.R."/>
            <person name="Bernardo de Carvalho A."/>
            <person name="Caspi A."/>
            <person name="Castrezana S."/>
            <person name="Celniker S.E."/>
            <person name="Chang J.L."/>
            <person name="Chapple C."/>
            <person name="Chatterji S."/>
            <person name="Chinwalla A."/>
            <person name="Civetta A."/>
            <person name="Clifton S.W."/>
            <person name="Comeron J.M."/>
            <person name="Costello J.C."/>
            <person name="Coyne J.A."/>
            <person name="Daub J."/>
            <person name="David R.G."/>
            <person name="Delcher A.L."/>
            <person name="Delehaunty K."/>
            <person name="Do C.B."/>
            <person name="Ebling H."/>
            <person name="Edwards K."/>
            <person name="Eickbush T."/>
            <person name="Evans J.D."/>
            <person name="Filipski A."/>
            <person name="Findeiss S."/>
            <person name="Freyhult E."/>
            <person name="Fulton L."/>
            <person name="Fulton R."/>
            <person name="Garcia A.C."/>
            <person name="Gardiner A."/>
            <person name="Garfield D.A."/>
            <person name="Garvin B.E."/>
            <person name="Gibson G."/>
            <person name="Gilbert D."/>
            <person name="Gnerre S."/>
            <person name="Godfrey J."/>
            <person name="Good R."/>
            <person name="Gotea V."/>
            <person name="Gravely B."/>
            <person name="Greenberg A.J."/>
            <person name="Griffiths-Jones S."/>
            <person name="Gross S."/>
            <person name="Guigo R."/>
            <person name="Gustafson E.A."/>
            <person name="Haerty W."/>
            <person name="Hahn M.W."/>
            <person name="Halligan D.L."/>
            <person name="Halpern A.L."/>
            <person name="Halter G.M."/>
            <person name="Han M.V."/>
            <person name="Heger A."/>
            <person name="Hillier L."/>
            <person name="Hinrichs A.S."/>
            <person name="Holmes I."/>
            <person name="Hoskins R.A."/>
            <person name="Hubisz M.J."/>
            <person name="Hultmark D."/>
            <person name="Huntley M.A."/>
            <person name="Jaffe D.B."/>
            <person name="Jagadeeshan S."/>
            <person name="Jeck W.R."/>
            <person name="Johnson J."/>
            <person name="Jones C.D."/>
            <person name="Jordan W.C."/>
            <person name="Karpen G.H."/>
            <person name="Kataoka E."/>
            <person name="Keightley P.D."/>
            <person name="Kheradpour P."/>
            <person name="Kirkness E.F."/>
            <person name="Koerich L.B."/>
            <person name="Kristiansen K."/>
            <person name="Kudrna D."/>
            <person name="Kulathinal R.J."/>
            <person name="Kumar S."/>
            <person name="Kwok R."/>
            <person name="Lander E."/>
            <person name="Langley C.H."/>
            <person name="Lapoint R."/>
            <person name="Lazzaro B.P."/>
            <person name="Lee S.J."/>
            <person name="Levesque L."/>
            <person name="Li R."/>
            <person name="Lin C.F."/>
            <person name="Lin M.F."/>
            <person name="Lindblad-Toh K."/>
            <person name="Llopart A."/>
            <person name="Long M."/>
            <person name="Low L."/>
            <person name="Lozovsky E."/>
            <person name="Lu J."/>
            <person name="Luo M."/>
            <person name="Machado C.A."/>
            <person name="Makalowski W."/>
            <person name="Marzo M."/>
            <person name="Matsuda M."/>
            <person name="Matzkin L."/>
            <person name="McAllister B."/>
            <person name="McBride C.S."/>
            <person name="McKernan B."/>
            <person name="McKernan K."/>
            <person name="Mendez-Lago M."/>
            <person name="Minx P."/>
            <person name="Mollenhauer M.U."/>
            <person name="Montooth K."/>
            <person name="Mount S.M."/>
            <person name="Mu X."/>
            <person name="Myers E."/>
            <person name="Negre B."/>
            <person name="Newfeld S."/>
            <person name="Nielsen R."/>
            <person name="Noor M.A."/>
            <person name="O'Grady P."/>
            <person name="Pachter L."/>
            <person name="Papaceit M."/>
            <person name="Parisi M.J."/>
            <person name="Parisi M."/>
            <person name="Parts L."/>
            <person name="Pedersen J.S."/>
            <person name="Pesole G."/>
            <person name="Phillippy A.M."/>
            <person name="Ponting C.P."/>
            <person name="Pop M."/>
            <person name="Porcelli D."/>
            <person name="Powell J.R."/>
            <person name="Prohaska S."/>
            <person name="Pruitt K."/>
            <person name="Puig M."/>
            <person name="Quesneville H."/>
            <person name="Ram K.R."/>
            <person name="Rand D."/>
            <person name="Rasmussen M.D."/>
            <person name="Reed L.K."/>
            <person name="Reenan R."/>
            <person name="Reily A."/>
            <person name="Remington K.A."/>
            <person name="Rieger T.T."/>
            <person name="Ritchie M.G."/>
            <person name="Robin C."/>
            <person name="Rogers Y.H."/>
            <person name="Rohde C."/>
            <person name="Rozas J."/>
            <person name="Rubenfield M.J."/>
            <person name="Ruiz A."/>
            <person name="Russo S."/>
            <person name="Salzberg S.L."/>
            <person name="Sanchez-Gracia A."/>
            <person name="Saranga D.J."/>
            <person name="Sato H."/>
            <person name="Schaeffer S.W."/>
            <person name="Schatz M.C."/>
            <person name="Schlenke T."/>
            <person name="Schwartz R."/>
            <person name="Segarra C."/>
            <person name="Singh R.S."/>
            <person name="Sirot L."/>
            <person name="Sirota M."/>
            <person name="Sisneros N.B."/>
            <person name="Smith C.D."/>
            <person name="Smith T.F."/>
            <person name="Spieth J."/>
            <person name="Stage D.E."/>
            <person name="Stark A."/>
            <person name="Stephan W."/>
            <person name="Strausberg R.L."/>
            <person name="Strempel S."/>
            <person name="Sturgill D."/>
            <person name="Sutton G."/>
            <person name="Sutton G.G."/>
            <person name="Tao W."/>
            <person name="Teichmann S."/>
            <person name="Tobari Y.N."/>
            <person name="Tomimura Y."/>
            <person name="Tsolas J.M."/>
            <person name="Valente V.L."/>
            <person name="Venter E."/>
            <person name="Venter J.C."/>
            <person name="Vicario S."/>
            <person name="Vieira F.G."/>
            <person name="Vilella A.J."/>
            <person name="Villasante A."/>
            <person name="Walenz B."/>
            <person name="Wang J."/>
            <person name="Wasserman M."/>
            <person name="Watts T."/>
            <person name="Wilson D."/>
            <person name="Wilson R.K."/>
            <person name="Wing R.A."/>
            <person name="Wolfner M.F."/>
            <person name="Wong A."/>
            <person name="Wong G.K."/>
            <person name="Wu C.I."/>
            <person name="Wu G."/>
            <person name="Yamamoto D."/>
            <person name="Yang H.P."/>
            <person name="Yang S.P."/>
            <person name="Yorke J.A."/>
            <person name="Yoshida K."/>
            <person name="Zdobnov E."/>
            <person name="Zhang P."/>
            <person name="Zhang Y."/>
            <person name="Zimin A.V."/>
            <person name="Baldwin J."/>
            <person name="Abdouelleil A."/>
            <person name="Abdulkadir J."/>
            <person name="Abebe A."/>
            <person name="Abera B."/>
            <person name="Abreu J."/>
            <person name="Acer S.C."/>
            <person name="Aftuck L."/>
            <person name="Alexander A."/>
            <person name="An P."/>
            <person name="Anderson E."/>
            <person name="Anderson S."/>
            <person name="Arachi H."/>
            <person name="Azer M."/>
            <person name="Bachantsang P."/>
            <person name="Barry A."/>
            <person name="Bayul T."/>
            <person name="Berlin A."/>
            <person name="Bessette D."/>
            <person name="Bloom T."/>
            <person name="Blye J."/>
            <person name="Boguslavskiy L."/>
            <person name="Bonnet C."/>
            <person name="Boukhgalter B."/>
            <person name="Bourzgui I."/>
            <person name="Brown A."/>
            <person name="Cahill P."/>
            <person name="Channer S."/>
            <person name="Cheshatsang Y."/>
            <person name="Chuda L."/>
            <person name="Citroen M."/>
            <person name="Collymore A."/>
            <person name="Cooke P."/>
            <person name="Costello M."/>
            <person name="D'Aco K."/>
            <person name="Daza R."/>
            <person name="De Haan G."/>
            <person name="DeGray S."/>
            <person name="DeMaso C."/>
            <person name="Dhargay N."/>
            <person name="Dooley K."/>
            <person name="Dooley E."/>
            <person name="Doricent M."/>
            <person name="Dorje P."/>
            <person name="Dorjee K."/>
            <person name="Dupes A."/>
            <person name="Elong R."/>
            <person name="Falk J."/>
            <person name="Farina A."/>
            <person name="Faro S."/>
            <person name="Ferguson D."/>
            <person name="Fisher S."/>
            <person name="Foley C.D."/>
            <person name="Franke A."/>
            <person name="Friedrich D."/>
            <person name="Gadbois L."/>
            <person name="Gearin G."/>
            <person name="Gearin C.R."/>
            <person name="Giannoukos G."/>
            <person name="Goode T."/>
            <person name="Graham J."/>
            <person name="Grandbois E."/>
            <person name="Grewal S."/>
            <person name="Gyaltsen K."/>
            <person name="Hafez N."/>
            <person name="Hagos B."/>
            <person name="Hall J."/>
            <person name="Henson C."/>
            <person name="Hollinger A."/>
            <person name="Honan T."/>
            <person name="Huard M.D."/>
            <person name="Hughes L."/>
            <person name="Hurhula B."/>
            <person name="Husby M.E."/>
            <person name="Kamat A."/>
            <person name="Kanga B."/>
            <person name="Kashin S."/>
            <person name="Khazanovich D."/>
            <person name="Kisner P."/>
            <person name="Lance K."/>
            <person name="Lara M."/>
            <person name="Lee W."/>
            <person name="Lennon N."/>
            <person name="Letendre F."/>
            <person name="LeVine R."/>
            <person name="Lipovsky A."/>
            <person name="Liu X."/>
            <person name="Liu J."/>
            <person name="Liu S."/>
            <person name="Lokyitsang T."/>
            <person name="Lokyitsang Y."/>
            <person name="Lubonja R."/>
            <person name="Lui A."/>
            <person name="MacDonald P."/>
            <person name="Magnisalis V."/>
            <person name="Maru K."/>
            <person name="Matthews C."/>
            <person name="McCusker W."/>
            <person name="McDonough S."/>
            <person name="Mehta T."/>
            <person name="Meldrim J."/>
            <person name="Meneus L."/>
            <person name="Mihai O."/>
            <person name="Mihalev A."/>
            <person name="Mihova T."/>
            <person name="Mittelman R."/>
            <person name="Mlenga V."/>
            <person name="Montmayeur A."/>
            <person name="Mulrain L."/>
            <person name="Navidi A."/>
            <person name="Naylor J."/>
            <person name="Negash T."/>
            <person name="Nguyen T."/>
            <person name="Nguyen N."/>
            <person name="Nicol R."/>
            <person name="Norbu C."/>
            <person name="Norbu N."/>
            <person name="Novod N."/>
            <person name="O'Neill B."/>
            <person name="Osman S."/>
            <person name="Markiewicz E."/>
            <person name="Oyono O.L."/>
            <person name="Patti C."/>
            <person name="Phunkhang P."/>
            <person name="Pierre F."/>
            <person name="Priest M."/>
            <person name="Raghuraman S."/>
            <person name="Rege F."/>
            <person name="Reyes R."/>
            <person name="Rise C."/>
            <person name="Rogov P."/>
            <person name="Ross K."/>
            <person name="Ryan E."/>
            <person name="Settipalli S."/>
            <person name="Shea T."/>
            <person name="Sherpa N."/>
            <person name="Shi L."/>
            <person name="Shih D."/>
            <person name="Sparrow T."/>
            <person name="Spaulding J."/>
            <person name="Stalker J."/>
            <person name="Stange-Thomann N."/>
            <person name="Stavropoulos S."/>
            <person name="Stone C."/>
            <person name="Strader C."/>
            <person name="Tesfaye S."/>
            <person name="Thomson T."/>
            <person name="Thoulutsang Y."/>
            <person name="Thoulutsang D."/>
            <person name="Topham K."/>
            <person name="Topping I."/>
            <person name="Tsamla T."/>
            <person name="Vassiliev H."/>
            <person name="Vo A."/>
            <person name="Wangchuk T."/>
            <person name="Wangdi T."/>
            <person name="Weiand M."/>
            <person name="Wilkinson J."/>
            <person name="Wilson A."/>
            <person name="Yadav S."/>
            <person name="Young G."/>
            <person name="Yu Q."/>
            <person name="Zembek L."/>
            <person name="Zhong D."/>
            <person name="Zimmer A."/>
            <person name="Zwirko Z."/>
            <person name="Jaffe D.B."/>
            <person name="Alvarez P."/>
            <person name="Brockman W."/>
            <person name="Butler J."/>
            <person name="Chin C."/>
            <person name="Gnerre S."/>
            <person name="Grabherr M."/>
            <person name="Kleber M."/>
            <person name="Mauceli E."/>
            <person name="MacCallum I."/>
        </authorList>
    </citation>
    <scope>NUCLEOTIDE SEQUENCE [LARGE SCALE GENOMIC DNA]</scope>
    <source>
        <strain evidence="5">Tucson 14030-0811.24</strain>
    </source>
</reference>
<comment type="similarity">
    <text evidence="1">Belongs to the TBP family.</text>
</comment>
<proteinExistence type="inferred from homology"/>
<evidence type="ECO:0000313" key="4">
    <source>
        <dbReference type="EMBL" id="EDW77571.2"/>
    </source>
</evidence>
<dbReference type="OrthoDB" id="7847945at2759"/>
<evidence type="ECO:0000256" key="1">
    <source>
        <dbReference type="ARBA" id="ARBA00005560"/>
    </source>
</evidence>
<dbReference type="Proteomes" id="UP000007798">
    <property type="component" value="Unassembled WGS sequence"/>
</dbReference>
<gene>
    <name evidence="4" type="primary">Dwil\GK24486</name>
    <name evidence="4" type="ORF">Dwil_GK24486</name>
</gene>
<keyword evidence="2" id="KW-0238">DNA-binding</keyword>
<dbReference type="SUPFAM" id="SSF55945">
    <property type="entry name" value="TATA-box binding protein-like"/>
    <property type="match status" value="2"/>
</dbReference>
<name>B4N0F8_DROWI</name>